<keyword evidence="3" id="KW-1185">Reference proteome</keyword>
<dbReference type="Proteomes" id="UP000032024">
    <property type="component" value="Chromosome"/>
</dbReference>
<evidence type="ECO:0000313" key="2">
    <source>
        <dbReference type="EMBL" id="AJO24305.1"/>
    </source>
</evidence>
<evidence type="ECO:0000313" key="3">
    <source>
        <dbReference type="Proteomes" id="UP000032024"/>
    </source>
</evidence>
<organism evidence="2 3">
    <name type="scientific">Heyndrickxia coagulans</name>
    <name type="common">Weizmannia coagulans</name>
    <dbReference type="NCBI Taxonomy" id="1398"/>
    <lineage>
        <taxon>Bacteria</taxon>
        <taxon>Bacillati</taxon>
        <taxon>Bacillota</taxon>
        <taxon>Bacilli</taxon>
        <taxon>Bacillales</taxon>
        <taxon>Bacillaceae</taxon>
        <taxon>Heyndrickxia</taxon>
    </lineage>
</organism>
<reference evidence="3" key="1">
    <citation type="submission" date="2015-01" db="EMBL/GenBank/DDBJ databases">
        <title>Comparative genome analysis of Bacillus coagulans HM-08, Clostridium butyricum HM-68, Bacillus subtilis HM-66 and Bacillus paralicheniformis BL-09.</title>
        <authorList>
            <person name="Zhang H."/>
        </authorList>
    </citation>
    <scope>NUCLEOTIDE SEQUENCE [LARGE SCALE GENOMIC DNA]</scope>
    <source>
        <strain evidence="3">HM-08</strain>
    </source>
</reference>
<feature type="region of interest" description="Disordered" evidence="1">
    <location>
        <begin position="1"/>
        <end position="38"/>
    </location>
</feature>
<accession>A0AAN0T9Y3</accession>
<evidence type="ECO:0000256" key="1">
    <source>
        <dbReference type="SAM" id="MobiDB-lite"/>
    </source>
</evidence>
<proteinExistence type="predicted"/>
<dbReference type="EMBL" id="CP010525">
    <property type="protein sequence ID" value="AJO24305.1"/>
    <property type="molecule type" value="Genomic_DNA"/>
</dbReference>
<protein>
    <submittedName>
        <fullName evidence="2">Uncharacterized protein</fullName>
    </submittedName>
</protein>
<name>A0AAN0T9Y3_HEYCO</name>
<gene>
    <name evidence="2" type="ORF">SB48_HM08orf05606</name>
</gene>
<dbReference type="AlphaFoldDB" id="A0AAN0T9Y3"/>
<sequence length="38" mass="3975">MRSRGKRQNSSGGGHFSNQHAGEPAPGRGGRMTRPPGT</sequence>